<protein>
    <submittedName>
        <fullName evidence="9">1,25-dihydroxyvitamin D(3) 24-hydroxylase, mitochondrial-like</fullName>
    </submittedName>
</protein>
<keyword evidence="5" id="KW-0560">Oxidoreductase</keyword>
<keyword evidence="6" id="KW-0408">Iron</keyword>
<dbReference type="Gene3D" id="1.10.630.10">
    <property type="entry name" value="Cytochrome P450"/>
    <property type="match status" value="1"/>
</dbReference>
<dbReference type="Pfam" id="PF00067">
    <property type="entry name" value="p450"/>
    <property type="match status" value="1"/>
</dbReference>
<keyword evidence="7" id="KW-0503">Monooxygenase</keyword>
<dbReference type="PRINTS" id="PR00463">
    <property type="entry name" value="EP450I"/>
</dbReference>
<keyword evidence="8" id="KW-1185">Reference proteome</keyword>
<evidence type="ECO:0000313" key="9">
    <source>
        <dbReference type="RefSeq" id="XP_014662626.1"/>
    </source>
</evidence>
<evidence type="ECO:0000256" key="5">
    <source>
        <dbReference type="ARBA" id="ARBA00023002"/>
    </source>
</evidence>
<organism evidence="8 9">
    <name type="scientific">Priapulus caudatus</name>
    <name type="common">Priapulid worm</name>
    <dbReference type="NCBI Taxonomy" id="37621"/>
    <lineage>
        <taxon>Eukaryota</taxon>
        <taxon>Metazoa</taxon>
        <taxon>Ecdysozoa</taxon>
        <taxon>Scalidophora</taxon>
        <taxon>Priapulida</taxon>
        <taxon>Priapulimorpha</taxon>
        <taxon>Priapulimorphida</taxon>
        <taxon>Priapulidae</taxon>
        <taxon>Priapulus</taxon>
    </lineage>
</organism>
<dbReference type="PRINTS" id="PR00385">
    <property type="entry name" value="P450"/>
</dbReference>
<evidence type="ECO:0000256" key="7">
    <source>
        <dbReference type="ARBA" id="ARBA00023033"/>
    </source>
</evidence>
<comment type="cofactor">
    <cofactor evidence="1">
        <name>heme</name>
        <dbReference type="ChEBI" id="CHEBI:30413"/>
    </cofactor>
</comment>
<evidence type="ECO:0000256" key="1">
    <source>
        <dbReference type="ARBA" id="ARBA00001971"/>
    </source>
</evidence>
<accession>A0ABM1DRQ5</accession>
<sequence length="435" mass="49118">MRRCVATCGAVPRPIRISCGRLVPGFLATVHGEPPVKLCYSTASQSIVHRDECKVATPLTTALPFSKIPGPKGAPLIGSLVDALRNGVLGKTHEFFQLRHRQYGPIYKERIGGYTCVGLNDPLDAERLFRVEGRYPRRVDMVAWEMHRRHSNREAGILVLNGPEWHRNRTIVNKPMLRSHSVAHYTPMVNGVCRDLVDQWRHHRIGTTVADIRQDLFNWSIECVGCILFDCRLGCLEMTRRDDIQQLIQSVHVLLSATERLFVMPPALAKLLNVKPWRDMVAAWDYIFAIAEQQVNQRLEVMRQEQERGITPSGFLATLYCSPKIRTDEIYGNVAELLAAAVETTSNTIHWALFLLAKYPESQGKLWKEISAVISPEEEVTHDTLEKLPYLKAVIKETLRLYPVGIANTRMPSQDIVIRGFSIPAGIASSKRSNV</sequence>
<dbReference type="InterPro" id="IPR050479">
    <property type="entry name" value="CYP11_CYP27_families"/>
</dbReference>
<reference evidence="9" key="1">
    <citation type="submission" date="2025-08" db="UniProtKB">
        <authorList>
            <consortium name="RefSeq"/>
        </authorList>
    </citation>
    <scope>IDENTIFICATION</scope>
</reference>
<comment type="similarity">
    <text evidence="2">Belongs to the cytochrome P450 family.</text>
</comment>
<dbReference type="InterPro" id="IPR001128">
    <property type="entry name" value="Cyt_P450"/>
</dbReference>
<proteinExistence type="inferred from homology"/>
<evidence type="ECO:0000256" key="3">
    <source>
        <dbReference type="ARBA" id="ARBA00022617"/>
    </source>
</evidence>
<evidence type="ECO:0000256" key="4">
    <source>
        <dbReference type="ARBA" id="ARBA00022723"/>
    </source>
</evidence>
<evidence type="ECO:0000313" key="8">
    <source>
        <dbReference type="Proteomes" id="UP000695022"/>
    </source>
</evidence>
<dbReference type="PANTHER" id="PTHR24279:SF120">
    <property type="entry name" value="CYTOCHROME P450"/>
    <property type="match status" value="1"/>
</dbReference>
<dbReference type="CDD" id="cd11054">
    <property type="entry name" value="CYP24A1-like"/>
    <property type="match status" value="1"/>
</dbReference>
<dbReference type="PANTHER" id="PTHR24279">
    <property type="entry name" value="CYTOCHROME P450"/>
    <property type="match status" value="1"/>
</dbReference>
<name>A0ABM1DRQ5_PRICU</name>
<keyword evidence="3" id="KW-0349">Heme</keyword>
<evidence type="ECO:0000256" key="2">
    <source>
        <dbReference type="ARBA" id="ARBA00010617"/>
    </source>
</evidence>
<gene>
    <name evidence="9" type="primary">LOC106805518</name>
</gene>
<dbReference type="InterPro" id="IPR002401">
    <property type="entry name" value="Cyt_P450_E_grp-I"/>
</dbReference>
<dbReference type="Proteomes" id="UP000695022">
    <property type="component" value="Unplaced"/>
</dbReference>
<dbReference type="InterPro" id="IPR036396">
    <property type="entry name" value="Cyt_P450_sf"/>
</dbReference>
<dbReference type="RefSeq" id="XP_014662626.1">
    <property type="nucleotide sequence ID" value="XM_014807140.1"/>
</dbReference>
<dbReference type="SUPFAM" id="SSF48264">
    <property type="entry name" value="Cytochrome P450"/>
    <property type="match status" value="1"/>
</dbReference>
<dbReference type="GeneID" id="106805518"/>
<keyword evidence="4" id="KW-0479">Metal-binding</keyword>
<evidence type="ECO:0000256" key="6">
    <source>
        <dbReference type="ARBA" id="ARBA00023004"/>
    </source>
</evidence>